<name>A0ABQ7ABP7_BRACR</name>
<gene>
    <name evidence="1" type="ORF">DY000_02055856</name>
</gene>
<evidence type="ECO:0000313" key="2">
    <source>
        <dbReference type="Proteomes" id="UP000266723"/>
    </source>
</evidence>
<keyword evidence="2" id="KW-1185">Reference proteome</keyword>
<proteinExistence type="predicted"/>
<sequence>MAMSNVDIIIIIPRSRSAFLFAVLSLFSQHRKRPGPNPESFDVVSFSPVFWICFRICEHQLYPCNDLEKLIGKVLEHDYNEPADGIA</sequence>
<protein>
    <submittedName>
        <fullName evidence="1">Uncharacterized protein</fullName>
    </submittedName>
</protein>
<dbReference type="EMBL" id="QGKV02002055">
    <property type="protein sequence ID" value="KAF3495010.1"/>
    <property type="molecule type" value="Genomic_DNA"/>
</dbReference>
<comment type="caution">
    <text evidence="1">The sequence shown here is derived from an EMBL/GenBank/DDBJ whole genome shotgun (WGS) entry which is preliminary data.</text>
</comment>
<reference evidence="1 2" key="1">
    <citation type="journal article" date="2020" name="BMC Genomics">
        <title>Intraspecific diversification of the crop wild relative Brassica cretica Lam. using demographic model selection.</title>
        <authorList>
            <person name="Kioukis A."/>
            <person name="Michalopoulou V.A."/>
            <person name="Briers L."/>
            <person name="Pirintsos S."/>
            <person name="Studholme D.J."/>
            <person name="Pavlidis P."/>
            <person name="Sarris P.F."/>
        </authorList>
    </citation>
    <scope>NUCLEOTIDE SEQUENCE [LARGE SCALE GENOMIC DNA]</scope>
    <source>
        <strain evidence="2">cv. PFS-1207/04</strain>
    </source>
</reference>
<evidence type="ECO:0000313" key="1">
    <source>
        <dbReference type="EMBL" id="KAF3495010.1"/>
    </source>
</evidence>
<organism evidence="1 2">
    <name type="scientific">Brassica cretica</name>
    <name type="common">Mustard</name>
    <dbReference type="NCBI Taxonomy" id="69181"/>
    <lineage>
        <taxon>Eukaryota</taxon>
        <taxon>Viridiplantae</taxon>
        <taxon>Streptophyta</taxon>
        <taxon>Embryophyta</taxon>
        <taxon>Tracheophyta</taxon>
        <taxon>Spermatophyta</taxon>
        <taxon>Magnoliopsida</taxon>
        <taxon>eudicotyledons</taxon>
        <taxon>Gunneridae</taxon>
        <taxon>Pentapetalae</taxon>
        <taxon>rosids</taxon>
        <taxon>malvids</taxon>
        <taxon>Brassicales</taxon>
        <taxon>Brassicaceae</taxon>
        <taxon>Brassiceae</taxon>
        <taxon>Brassica</taxon>
    </lineage>
</organism>
<accession>A0ABQ7ABP7</accession>
<dbReference type="Proteomes" id="UP000266723">
    <property type="component" value="Unassembled WGS sequence"/>
</dbReference>